<dbReference type="InterPro" id="IPR050261">
    <property type="entry name" value="FrsA_esterase"/>
</dbReference>
<dbReference type="KEGG" id="pti:PHATRDRAFT_35564"/>
<dbReference type="GeneID" id="7200792"/>
<dbReference type="HOGENOM" id="CLU_954621_0_0_1"/>
<dbReference type="eggNOG" id="ENOG502S84G">
    <property type="taxonomic scope" value="Eukaryota"/>
</dbReference>
<dbReference type="InterPro" id="IPR003140">
    <property type="entry name" value="PLipase/COase/thioEstase"/>
</dbReference>
<evidence type="ECO:0000256" key="1">
    <source>
        <dbReference type="ARBA" id="ARBA00022801"/>
    </source>
</evidence>
<dbReference type="Proteomes" id="UP000000759">
    <property type="component" value="Chromosome 8"/>
</dbReference>
<reference evidence="3 4" key="1">
    <citation type="journal article" date="2008" name="Nature">
        <title>The Phaeodactylum genome reveals the evolutionary history of diatom genomes.</title>
        <authorList>
            <person name="Bowler C."/>
            <person name="Allen A.E."/>
            <person name="Badger J.H."/>
            <person name="Grimwood J."/>
            <person name="Jabbari K."/>
            <person name="Kuo A."/>
            <person name="Maheswari U."/>
            <person name="Martens C."/>
            <person name="Maumus F."/>
            <person name="Otillar R.P."/>
            <person name="Rayko E."/>
            <person name="Salamov A."/>
            <person name="Vandepoele K."/>
            <person name="Beszteri B."/>
            <person name="Gruber A."/>
            <person name="Heijde M."/>
            <person name="Katinka M."/>
            <person name="Mock T."/>
            <person name="Valentin K."/>
            <person name="Verret F."/>
            <person name="Berges J.A."/>
            <person name="Brownlee C."/>
            <person name="Cadoret J.P."/>
            <person name="Chiovitti A."/>
            <person name="Choi C.J."/>
            <person name="Coesel S."/>
            <person name="De Martino A."/>
            <person name="Detter J.C."/>
            <person name="Durkin C."/>
            <person name="Falciatore A."/>
            <person name="Fournet J."/>
            <person name="Haruta M."/>
            <person name="Huysman M.J."/>
            <person name="Jenkins B.D."/>
            <person name="Jiroutova K."/>
            <person name="Jorgensen R.E."/>
            <person name="Joubert Y."/>
            <person name="Kaplan A."/>
            <person name="Kroger N."/>
            <person name="Kroth P.G."/>
            <person name="La Roche J."/>
            <person name="Lindquist E."/>
            <person name="Lommer M."/>
            <person name="Martin-Jezequel V."/>
            <person name="Lopez P.J."/>
            <person name="Lucas S."/>
            <person name="Mangogna M."/>
            <person name="McGinnis K."/>
            <person name="Medlin L.K."/>
            <person name="Montsant A."/>
            <person name="Oudot-Le Secq M.P."/>
            <person name="Napoli C."/>
            <person name="Obornik M."/>
            <person name="Parker M.S."/>
            <person name="Petit J.L."/>
            <person name="Porcel B.M."/>
            <person name="Poulsen N."/>
            <person name="Robison M."/>
            <person name="Rychlewski L."/>
            <person name="Rynearson T.A."/>
            <person name="Schmutz J."/>
            <person name="Shapiro H."/>
            <person name="Siaut M."/>
            <person name="Stanley M."/>
            <person name="Sussman M.R."/>
            <person name="Taylor A.R."/>
            <person name="Vardi A."/>
            <person name="von Dassow P."/>
            <person name="Vyverman W."/>
            <person name="Willis A."/>
            <person name="Wyrwicz L.S."/>
            <person name="Rokhsar D.S."/>
            <person name="Weissenbach J."/>
            <person name="Armbrust E.V."/>
            <person name="Green B.R."/>
            <person name="Van de Peer Y."/>
            <person name="Grigoriev I.V."/>
        </authorList>
    </citation>
    <scope>NUCLEOTIDE SEQUENCE [LARGE SCALE GENOMIC DNA]</scope>
    <source>
        <strain evidence="3 4">CCAP 1055/1</strain>
    </source>
</reference>
<dbReference type="InParanoid" id="B7FZS5"/>
<dbReference type="AlphaFoldDB" id="B7FZS5"/>
<feature type="domain" description="Phospholipase/carboxylesterase/thioesterase" evidence="2">
    <location>
        <begin position="152"/>
        <end position="243"/>
    </location>
</feature>
<sequence length="285" mass="31305">MAASHFDLPLSRREAISSSSAFLPGILSNPGQVQAREVSVSRGTLRDVVDDATYAALVYEPKRKEQTPLPLLVVLHEAGRNDETVWSLADPLGEHAGLAPSLLFTGRAPTALADKFAMVAPYSAGKRSFYEEPRSKILQFIEWVCSEAGQRAGCPYVDPNSVYLFGFSDGATLAVELATTRRFRACTIAAYGFSGTLPKLALDRLKGIPFWVFHSADDVIFPVVYSDRLVTSLRTANTENTEIIRYTRYDKDQEGFEGSVRGHSTGITATKLPDVYEFLLTSNRA</sequence>
<dbReference type="Pfam" id="PF02230">
    <property type="entry name" value="Abhydrolase_2"/>
    <property type="match status" value="1"/>
</dbReference>
<reference evidence="4" key="2">
    <citation type="submission" date="2008-08" db="EMBL/GenBank/DDBJ databases">
        <authorList>
            <consortium name="Diatom Consortium"/>
            <person name="Grigoriev I."/>
            <person name="Grimwood J."/>
            <person name="Kuo A."/>
            <person name="Otillar R.P."/>
            <person name="Salamov A."/>
            <person name="Detter J.C."/>
            <person name="Lindquist E."/>
            <person name="Shapiro H."/>
            <person name="Lucas S."/>
            <person name="Glavina del Rio T."/>
            <person name="Pitluck S."/>
            <person name="Rokhsar D."/>
            <person name="Bowler C."/>
        </authorList>
    </citation>
    <scope>GENOME REANNOTATION</scope>
    <source>
        <strain evidence="4">CCAP 1055/1</strain>
    </source>
</reference>
<evidence type="ECO:0000259" key="2">
    <source>
        <dbReference type="Pfam" id="PF02230"/>
    </source>
</evidence>
<dbReference type="SUPFAM" id="SSF53474">
    <property type="entry name" value="alpha/beta-Hydrolases"/>
    <property type="match status" value="1"/>
</dbReference>
<evidence type="ECO:0000313" key="3">
    <source>
        <dbReference type="EMBL" id="EEC48391.1"/>
    </source>
</evidence>
<gene>
    <name evidence="3" type="ORF">PHATRDRAFT_35564</name>
</gene>
<evidence type="ECO:0000313" key="4">
    <source>
        <dbReference type="Proteomes" id="UP000000759"/>
    </source>
</evidence>
<name>B7FZS5_PHATC</name>
<dbReference type="Gene3D" id="3.40.50.1820">
    <property type="entry name" value="alpha/beta hydrolase"/>
    <property type="match status" value="1"/>
</dbReference>
<protein>
    <recommendedName>
        <fullName evidence="2">Phospholipase/carboxylesterase/thioesterase domain-containing protein</fullName>
    </recommendedName>
</protein>
<dbReference type="PANTHER" id="PTHR22946:SF9">
    <property type="entry name" value="POLYKETIDE TRANSFERASE AF380"/>
    <property type="match status" value="1"/>
</dbReference>
<organism evidence="3 4">
    <name type="scientific">Phaeodactylum tricornutum (strain CCAP 1055/1)</name>
    <dbReference type="NCBI Taxonomy" id="556484"/>
    <lineage>
        <taxon>Eukaryota</taxon>
        <taxon>Sar</taxon>
        <taxon>Stramenopiles</taxon>
        <taxon>Ochrophyta</taxon>
        <taxon>Bacillariophyta</taxon>
        <taxon>Bacillariophyceae</taxon>
        <taxon>Bacillariophycidae</taxon>
        <taxon>Naviculales</taxon>
        <taxon>Phaeodactylaceae</taxon>
        <taxon>Phaeodactylum</taxon>
    </lineage>
</organism>
<dbReference type="RefSeq" id="XP_002180200.1">
    <property type="nucleotide sequence ID" value="XM_002180164.1"/>
</dbReference>
<keyword evidence="4" id="KW-1185">Reference proteome</keyword>
<dbReference type="PaxDb" id="2850-Phatr35564"/>
<dbReference type="PANTHER" id="PTHR22946">
    <property type="entry name" value="DIENELACTONE HYDROLASE DOMAIN-CONTAINING PROTEIN-RELATED"/>
    <property type="match status" value="1"/>
</dbReference>
<proteinExistence type="predicted"/>
<dbReference type="GO" id="GO:0016788">
    <property type="term" value="F:hydrolase activity, acting on ester bonds"/>
    <property type="evidence" value="ECO:0007669"/>
    <property type="project" value="UniProtKB-ARBA"/>
</dbReference>
<keyword evidence="1" id="KW-0378">Hydrolase</keyword>
<accession>B7FZS5</accession>
<dbReference type="OrthoDB" id="195093at2759"/>
<dbReference type="EMBL" id="CM000611">
    <property type="protein sequence ID" value="EEC48391.1"/>
    <property type="molecule type" value="Genomic_DNA"/>
</dbReference>
<dbReference type="InterPro" id="IPR029058">
    <property type="entry name" value="AB_hydrolase_fold"/>
</dbReference>